<dbReference type="PROSITE" id="PS51198">
    <property type="entry name" value="UVRD_HELICASE_ATP_BIND"/>
    <property type="match status" value="1"/>
</dbReference>
<dbReference type="EMBL" id="DTHV01000091">
    <property type="protein sequence ID" value="HGW60342.1"/>
    <property type="molecule type" value="Genomic_DNA"/>
</dbReference>
<dbReference type="Gene3D" id="1.10.10.160">
    <property type="match status" value="1"/>
</dbReference>
<evidence type="ECO:0000256" key="11">
    <source>
        <dbReference type="ARBA" id="ARBA00048988"/>
    </source>
</evidence>
<evidence type="ECO:0000256" key="8">
    <source>
        <dbReference type="ARBA" id="ARBA00034617"/>
    </source>
</evidence>
<evidence type="ECO:0000256" key="9">
    <source>
        <dbReference type="ARBA" id="ARBA00034808"/>
    </source>
</evidence>
<sequence>MMKENYLGELNPAQFEAVTYIDGPLLVYAGAGSGKTKVITYKIAYLIDQIAIRPYQILAVTFTNKAAEEMKARTEHLIKEDIKDLFIGTFHSICARILRREIIHIGFKENFTILDEEDATNIIRDIMKEKGIDTKYINPDEIRDYISKAKMNMIKAQELEEGDYFENIVKKVYIDYEKLLKENNALDFDDLILFTIEIFKRYPEIHYAYSTKFRHILVDEFQDVNKMQYEFIKLLTQYTRKFTLVGDDDQSIYSFRGASAEFIDRVFEEFPELKVVKLEKNYRSPQTILDVANKLIKYNRRKQDKELYSDIDEENAISFYEALDELDEARFVVNKIKSLKENNRFLYKDMAILYRTNFQSRPFEEYLIQEGIPYQVIGGQKFYGRTEIKDIIAYLTLVNNPYDNLSFKRIINIPPRKIGEKTVEELEKMRKDGISLFEVLEEYIKEHDSKPLKEFYELVQALIQLSKSLPLPQFVEEVISKTRYINYIGTKYKEDKDERIGNIKEFVNMVINFTKETEEPTLQNLLTQISLITSIDEARGDDRVSLMTLHAAKGLEFPVVFLVGLEEGLLPHFKSLESIKEIEEERRLCYVGITRAKKKLFLSYAVRRTKFGNLALTKTSRFLSESEVFEYNKEKVERSTFSIRKGDTVLHRIWGVGKVLDVVYDGDIPFATIEFLKIGIKNLDLRYAPLEKVK</sequence>
<comment type="caution">
    <text evidence="15">The sequence shown here is derived from an EMBL/GenBank/DDBJ whole genome shotgun (WGS) entry which is preliminary data.</text>
</comment>
<dbReference type="CDD" id="cd17932">
    <property type="entry name" value="DEXQc_UvrD"/>
    <property type="match status" value="1"/>
</dbReference>
<dbReference type="Pfam" id="PF00580">
    <property type="entry name" value="UvrD-helicase"/>
    <property type="match status" value="1"/>
</dbReference>
<evidence type="ECO:0000256" key="1">
    <source>
        <dbReference type="ARBA" id="ARBA00009922"/>
    </source>
</evidence>
<dbReference type="GO" id="GO:0005829">
    <property type="term" value="C:cytosol"/>
    <property type="evidence" value="ECO:0007669"/>
    <property type="project" value="TreeGrafter"/>
</dbReference>
<dbReference type="InterPro" id="IPR027417">
    <property type="entry name" value="P-loop_NTPase"/>
</dbReference>
<dbReference type="InterPro" id="IPR000212">
    <property type="entry name" value="DNA_helicase_UvrD/REP"/>
</dbReference>
<evidence type="ECO:0000256" key="6">
    <source>
        <dbReference type="ARBA" id="ARBA00023125"/>
    </source>
</evidence>
<dbReference type="PROSITE" id="PS51217">
    <property type="entry name" value="UVRD_HELICASE_CTER"/>
    <property type="match status" value="1"/>
</dbReference>
<evidence type="ECO:0000259" key="13">
    <source>
        <dbReference type="PROSITE" id="PS51198"/>
    </source>
</evidence>
<proteinExistence type="inferred from homology"/>
<keyword evidence="6" id="KW-0238">DNA-binding</keyword>
<dbReference type="Gene3D" id="1.10.486.10">
    <property type="entry name" value="PCRA, domain 4"/>
    <property type="match status" value="1"/>
</dbReference>
<comment type="catalytic activity">
    <reaction evidence="11">
        <text>ATP + H2O = ADP + phosphate + H(+)</text>
        <dbReference type="Rhea" id="RHEA:13065"/>
        <dbReference type="ChEBI" id="CHEBI:15377"/>
        <dbReference type="ChEBI" id="CHEBI:15378"/>
        <dbReference type="ChEBI" id="CHEBI:30616"/>
        <dbReference type="ChEBI" id="CHEBI:43474"/>
        <dbReference type="ChEBI" id="CHEBI:456216"/>
        <dbReference type="EC" id="5.6.2.4"/>
    </reaction>
</comment>
<dbReference type="GO" id="GO:0003677">
    <property type="term" value="F:DNA binding"/>
    <property type="evidence" value="ECO:0007669"/>
    <property type="project" value="UniProtKB-KW"/>
</dbReference>
<keyword evidence="5 12" id="KW-0067">ATP-binding</keyword>
<dbReference type="InterPro" id="IPR014017">
    <property type="entry name" value="DNA_helicase_UvrD-like_C"/>
</dbReference>
<protein>
    <recommendedName>
        <fullName evidence="9">DNA 3'-5' helicase</fullName>
        <ecNumber evidence="9">5.6.2.4</ecNumber>
    </recommendedName>
    <alternativeName>
        <fullName evidence="10">DNA 3'-5' helicase II</fullName>
    </alternativeName>
</protein>
<dbReference type="InterPro" id="IPR013986">
    <property type="entry name" value="DExx_box_DNA_helicase_dom_sf"/>
</dbReference>
<dbReference type="SUPFAM" id="SSF52540">
    <property type="entry name" value="P-loop containing nucleoside triphosphate hydrolases"/>
    <property type="match status" value="1"/>
</dbReference>
<dbReference type="GO" id="GO:0000725">
    <property type="term" value="P:recombinational repair"/>
    <property type="evidence" value="ECO:0007669"/>
    <property type="project" value="TreeGrafter"/>
</dbReference>
<dbReference type="PANTHER" id="PTHR11070">
    <property type="entry name" value="UVRD / RECB / PCRA DNA HELICASE FAMILY MEMBER"/>
    <property type="match status" value="1"/>
</dbReference>
<evidence type="ECO:0000256" key="7">
    <source>
        <dbReference type="ARBA" id="ARBA00023235"/>
    </source>
</evidence>
<dbReference type="PANTHER" id="PTHR11070:SF2">
    <property type="entry name" value="ATP-DEPENDENT DNA HELICASE SRS2"/>
    <property type="match status" value="1"/>
</dbReference>
<keyword evidence="2 12" id="KW-0547">Nucleotide-binding</keyword>
<evidence type="ECO:0000256" key="3">
    <source>
        <dbReference type="ARBA" id="ARBA00022801"/>
    </source>
</evidence>
<dbReference type="GO" id="GO:0016787">
    <property type="term" value="F:hydrolase activity"/>
    <property type="evidence" value="ECO:0007669"/>
    <property type="project" value="UniProtKB-UniRule"/>
</dbReference>
<dbReference type="GO" id="GO:0033202">
    <property type="term" value="C:DNA helicase complex"/>
    <property type="evidence" value="ECO:0007669"/>
    <property type="project" value="TreeGrafter"/>
</dbReference>
<dbReference type="Pfam" id="PF21196">
    <property type="entry name" value="PcrA_UvrD_tudor"/>
    <property type="match status" value="1"/>
</dbReference>
<name>A0A7C4Y5K6_9BACT</name>
<evidence type="ECO:0000256" key="5">
    <source>
        <dbReference type="ARBA" id="ARBA00022840"/>
    </source>
</evidence>
<evidence type="ECO:0000256" key="10">
    <source>
        <dbReference type="ARBA" id="ARBA00034923"/>
    </source>
</evidence>
<feature type="domain" description="UvrD-like helicase C-terminal" evidence="14">
    <location>
        <begin position="286"/>
        <end position="554"/>
    </location>
</feature>
<feature type="domain" description="UvrD-like helicase ATP-binding" evidence="13">
    <location>
        <begin position="8"/>
        <end position="285"/>
    </location>
</feature>
<evidence type="ECO:0000313" key="15">
    <source>
        <dbReference type="EMBL" id="HGW60342.1"/>
    </source>
</evidence>
<dbReference type="EC" id="5.6.2.4" evidence="9"/>
<organism evidence="15">
    <name type="scientific">Caldisericum exile</name>
    <dbReference type="NCBI Taxonomy" id="693075"/>
    <lineage>
        <taxon>Bacteria</taxon>
        <taxon>Pseudomonadati</taxon>
        <taxon>Caldisericota/Cryosericota group</taxon>
        <taxon>Caldisericota</taxon>
        <taxon>Caldisericia</taxon>
        <taxon>Caldisericales</taxon>
        <taxon>Caldisericaceae</taxon>
        <taxon>Caldisericum</taxon>
    </lineage>
</organism>
<dbReference type="Gene3D" id="3.40.50.300">
    <property type="entry name" value="P-loop containing nucleotide triphosphate hydrolases"/>
    <property type="match status" value="2"/>
</dbReference>
<accession>A0A7C4Y5K6</accession>
<feature type="binding site" evidence="12">
    <location>
        <begin position="29"/>
        <end position="36"/>
    </location>
    <ligand>
        <name>ATP</name>
        <dbReference type="ChEBI" id="CHEBI:30616"/>
    </ligand>
</feature>
<evidence type="ECO:0000256" key="2">
    <source>
        <dbReference type="ARBA" id="ARBA00022741"/>
    </source>
</evidence>
<evidence type="ECO:0000256" key="12">
    <source>
        <dbReference type="PROSITE-ProRule" id="PRU00560"/>
    </source>
</evidence>
<dbReference type="GO" id="GO:0043138">
    <property type="term" value="F:3'-5' DNA helicase activity"/>
    <property type="evidence" value="ECO:0007669"/>
    <property type="project" value="UniProtKB-EC"/>
</dbReference>
<evidence type="ECO:0000259" key="14">
    <source>
        <dbReference type="PROSITE" id="PS51217"/>
    </source>
</evidence>
<keyword evidence="4 12" id="KW-0347">Helicase</keyword>
<keyword evidence="3 12" id="KW-0378">Hydrolase</keyword>
<dbReference type="AlphaFoldDB" id="A0A7C4Y5K6"/>
<dbReference type="Pfam" id="PF13361">
    <property type="entry name" value="UvrD_C"/>
    <property type="match status" value="1"/>
</dbReference>
<comment type="similarity">
    <text evidence="1">Belongs to the helicase family. UvrD subfamily.</text>
</comment>
<comment type="catalytic activity">
    <reaction evidence="8">
        <text>Couples ATP hydrolysis with the unwinding of duplex DNA by translocating in the 3'-5' direction.</text>
        <dbReference type="EC" id="5.6.2.4"/>
    </reaction>
</comment>
<dbReference type="CDD" id="cd18807">
    <property type="entry name" value="SF1_C_UvrD"/>
    <property type="match status" value="1"/>
</dbReference>
<dbReference type="InterPro" id="IPR014016">
    <property type="entry name" value="UvrD-like_ATP-bd"/>
</dbReference>
<dbReference type="GO" id="GO:0005524">
    <property type="term" value="F:ATP binding"/>
    <property type="evidence" value="ECO:0007669"/>
    <property type="project" value="UniProtKB-UniRule"/>
</dbReference>
<reference evidence="15" key="1">
    <citation type="journal article" date="2020" name="mSystems">
        <title>Genome- and Community-Level Interaction Insights into Carbon Utilization and Element Cycling Functions of Hydrothermarchaeota in Hydrothermal Sediment.</title>
        <authorList>
            <person name="Zhou Z."/>
            <person name="Liu Y."/>
            <person name="Xu W."/>
            <person name="Pan J."/>
            <person name="Luo Z.H."/>
            <person name="Li M."/>
        </authorList>
    </citation>
    <scope>NUCLEOTIDE SEQUENCE [LARGE SCALE GENOMIC DNA]</scope>
    <source>
        <strain evidence="15">SpSt-794</strain>
    </source>
</reference>
<evidence type="ECO:0000256" key="4">
    <source>
        <dbReference type="ARBA" id="ARBA00022806"/>
    </source>
</evidence>
<gene>
    <name evidence="15" type="ORF">ENV82_02795</name>
</gene>
<keyword evidence="7" id="KW-0413">Isomerase</keyword>